<dbReference type="AlphaFoldDB" id="A0AAD5M814"/>
<feature type="compositionally biased region" description="Polar residues" evidence="1">
    <location>
        <begin position="106"/>
        <end position="117"/>
    </location>
</feature>
<evidence type="ECO:0000313" key="3">
    <source>
        <dbReference type="Proteomes" id="UP001196413"/>
    </source>
</evidence>
<dbReference type="Proteomes" id="UP001196413">
    <property type="component" value="Unassembled WGS sequence"/>
</dbReference>
<proteinExistence type="predicted"/>
<comment type="caution">
    <text evidence="2">The sequence shown here is derived from an EMBL/GenBank/DDBJ whole genome shotgun (WGS) entry which is preliminary data.</text>
</comment>
<protein>
    <submittedName>
        <fullName evidence="2">Uncharacterized protein</fullName>
    </submittedName>
</protein>
<evidence type="ECO:0000256" key="1">
    <source>
        <dbReference type="SAM" id="MobiDB-lite"/>
    </source>
</evidence>
<sequence length="128" mass="13752">MENKVGENLPVHSADVITGTRGNSGRVQSQKGEEDKRNNYESPRNQAIMNSVSHSKVVADAANKAQMLSSGRKELTILEAKEPNESDNIVGKNVPGKAGQRDIKNKNSSAVNTSSQPNHQGISCCMCC</sequence>
<organism evidence="2 3">
    <name type="scientific">Parelaphostrongylus tenuis</name>
    <name type="common">Meningeal worm</name>
    <dbReference type="NCBI Taxonomy" id="148309"/>
    <lineage>
        <taxon>Eukaryota</taxon>
        <taxon>Metazoa</taxon>
        <taxon>Ecdysozoa</taxon>
        <taxon>Nematoda</taxon>
        <taxon>Chromadorea</taxon>
        <taxon>Rhabditida</taxon>
        <taxon>Rhabditina</taxon>
        <taxon>Rhabditomorpha</taxon>
        <taxon>Strongyloidea</taxon>
        <taxon>Metastrongylidae</taxon>
        <taxon>Parelaphostrongylus</taxon>
    </lineage>
</organism>
<feature type="compositionally biased region" description="Polar residues" evidence="1">
    <location>
        <begin position="40"/>
        <end position="51"/>
    </location>
</feature>
<feature type="compositionally biased region" description="Polar residues" evidence="1">
    <location>
        <begin position="20"/>
        <end position="30"/>
    </location>
</feature>
<gene>
    <name evidence="2" type="ORF">KIN20_010554</name>
</gene>
<keyword evidence="3" id="KW-1185">Reference proteome</keyword>
<evidence type="ECO:0000313" key="2">
    <source>
        <dbReference type="EMBL" id="KAJ1353807.1"/>
    </source>
</evidence>
<accession>A0AAD5M814</accession>
<dbReference type="EMBL" id="JAHQIW010001846">
    <property type="protein sequence ID" value="KAJ1353807.1"/>
    <property type="molecule type" value="Genomic_DNA"/>
</dbReference>
<feature type="region of interest" description="Disordered" evidence="1">
    <location>
        <begin position="1"/>
        <end position="51"/>
    </location>
</feature>
<feature type="region of interest" description="Disordered" evidence="1">
    <location>
        <begin position="86"/>
        <end position="117"/>
    </location>
</feature>
<reference evidence="2" key="1">
    <citation type="submission" date="2021-06" db="EMBL/GenBank/DDBJ databases">
        <title>Parelaphostrongylus tenuis whole genome reference sequence.</title>
        <authorList>
            <person name="Garwood T.J."/>
            <person name="Larsen P.A."/>
            <person name="Fountain-Jones N.M."/>
            <person name="Garbe J.R."/>
            <person name="Macchietto M.G."/>
            <person name="Kania S.A."/>
            <person name="Gerhold R.W."/>
            <person name="Richards J.E."/>
            <person name="Wolf T.M."/>
        </authorList>
    </citation>
    <scope>NUCLEOTIDE SEQUENCE</scope>
    <source>
        <strain evidence="2">MNPRO001-30</strain>
        <tissue evidence="2">Meninges</tissue>
    </source>
</reference>
<name>A0AAD5M814_PARTN</name>